<comment type="caution">
    <text evidence="1">The sequence shown here is derived from an EMBL/GenBank/DDBJ whole genome shotgun (WGS) entry which is preliminary data.</text>
</comment>
<dbReference type="EMBL" id="AYYF01001581">
    <property type="protein sequence ID" value="ETK11298.1"/>
    <property type="molecule type" value="Genomic_DNA"/>
</dbReference>
<evidence type="ECO:0000313" key="2">
    <source>
        <dbReference type="Proteomes" id="UP000034980"/>
    </source>
</evidence>
<sequence length="86" mass="9504">MSIPTCYCAYCGRPFKSVSELTRAGLCARHPDGPVRGGHKLYEGSEKAVYTCKYCGAQDRTIDRLTASFCVHHHKGHNRGRHAPAL</sequence>
<name>W2CW74_9BACT</name>
<gene>
    <name evidence="1" type="ORF">T235_16185</name>
</gene>
<dbReference type="Proteomes" id="UP000034980">
    <property type="component" value="Unassembled WGS sequence"/>
</dbReference>
<dbReference type="AlphaFoldDB" id="W2CW74"/>
<accession>W2CW74</accession>
<reference evidence="1 2" key="1">
    <citation type="submission" date="2013-11" db="EMBL/GenBank/DDBJ databases">
        <title>Single cell genomics of uncultured Tannerella BU063 (oral taxon 286).</title>
        <authorList>
            <person name="Beall C.J."/>
            <person name="Campbell A.G."/>
            <person name="Griffen A.L."/>
            <person name="Podar M."/>
            <person name="Leys E.J."/>
        </authorList>
    </citation>
    <scope>NUCLEOTIDE SEQUENCE [LARGE SCALE GENOMIC DNA]</scope>
    <source>
        <strain evidence="1">Cell 8/11</strain>
    </source>
</reference>
<proteinExistence type="predicted"/>
<protein>
    <submittedName>
        <fullName evidence="1">Uncharacterized protein</fullName>
    </submittedName>
</protein>
<evidence type="ECO:0000313" key="1">
    <source>
        <dbReference type="EMBL" id="ETK11298.1"/>
    </source>
</evidence>
<dbReference type="PATRIC" id="fig|1411915.3.peg.1949"/>
<organism evidence="1 2">
    <name type="scientific">Tannerella sp. oral taxon BU063 isolate Cell 8/11</name>
    <dbReference type="NCBI Taxonomy" id="1411915"/>
    <lineage>
        <taxon>Bacteria</taxon>
        <taxon>Pseudomonadati</taxon>
        <taxon>Bacteroidota</taxon>
        <taxon>Bacteroidia</taxon>
        <taxon>Bacteroidales</taxon>
        <taxon>Tannerellaceae</taxon>
        <taxon>Tannerella</taxon>
    </lineage>
</organism>